<dbReference type="GeneID" id="112054708"/>
<dbReference type="PANTHER" id="PTHR45712">
    <property type="entry name" value="AGAP008170-PA"/>
    <property type="match status" value="1"/>
</dbReference>
<keyword evidence="3" id="KW-1185">Reference proteome</keyword>
<dbReference type="InterPro" id="IPR003591">
    <property type="entry name" value="Leu-rich_rpt_typical-subtyp"/>
</dbReference>
<dbReference type="InterPro" id="IPR050333">
    <property type="entry name" value="SLRP"/>
</dbReference>
<sequence>MALMSVLFKTYSMTKYRCFYYAESAKWCERQILLRPLDFRTTLCERLWCLLQVFGFTLNCSVYARKMREVIASLLLLMASHVAAHCPLNIHIGNCSYRILCYNTISDLKFDGDCEGSSNYDVKIDITLQNASDTFHIGVDPELLATITTLTVHGNWPRTDLSFLDMMYRLKNLYIINNNIQQISNSPFRNLVNIENIDLSHNRIANIEDLFQFESRPYKMYSLSLAYNSIVEVPGDSFGELSSIRELDLSHNFIRELKEEPFCNLTNLHVLKLNNNRIKDLNGALHNLLNLRHLYLRSNQIEKIDMVSINTINHLETFDISKNHIEVIDPTLFPRHWNHFRNDSVCKIILADNRIAHVPNASIEVYERYRRNSDYKFVYTKLDLSNNSITHLEYYAFTLMLPISIDLSNNKLTDFIVNAEDLMYVQYLNLSSNYLNRLYYESFSAMHNLHNFDLSHNYMENFPDQSLSNTHNLKYVNITYNDILELHSLRITFHPEGGYLDLSNNGLSALVIPQNEAIGLKELALTFNNISDPYLIRLTDQKNLTRLDMSNNFIVELDESSLQLPQQLDYLDLSFNDIYRISPSAFYRLTSLRTLKLSHNHLKIIEHGVFRGLSMLLNLDLSFNEIGQLDSKTFTDLKKLGILSLSHNGLNILDNEGWLSHDLELIVYLDDNNLSCEWLAKALNDFKRGYSKMHPTVFKTVITGNSINGIPCMQEVQNLERPTSKYMTDERLLIICQKILEAVQKQTSLMKEFRWQLILQDEKKKSALNTYNTNKIFDF</sequence>
<reference evidence="4" key="1">
    <citation type="submission" date="2025-08" db="UniProtKB">
        <authorList>
            <consortium name="RefSeq"/>
        </authorList>
    </citation>
    <scope>IDENTIFICATION</scope>
</reference>
<dbReference type="PANTHER" id="PTHR45712:SF22">
    <property type="entry name" value="INSULIN-LIKE GROWTH FACTOR-BINDING PROTEIN COMPLEX ACID LABILE SUBUNIT"/>
    <property type="match status" value="1"/>
</dbReference>
<dbReference type="OrthoDB" id="1055097at2759"/>
<evidence type="ECO:0000256" key="2">
    <source>
        <dbReference type="ARBA" id="ARBA00022737"/>
    </source>
</evidence>
<dbReference type="SUPFAM" id="SSF52058">
    <property type="entry name" value="L domain-like"/>
    <property type="match status" value="2"/>
</dbReference>
<dbReference type="RefSeq" id="XP_023950343.1">
    <property type="nucleotide sequence ID" value="XM_024094575.2"/>
</dbReference>
<evidence type="ECO:0000256" key="1">
    <source>
        <dbReference type="ARBA" id="ARBA00022614"/>
    </source>
</evidence>
<accession>A0A6J1NZR1</accession>
<evidence type="ECO:0000313" key="3">
    <source>
        <dbReference type="Proteomes" id="UP001652582"/>
    </source>
</evidence>
<dbReference type="PROSITE" id="PS51450">
    <property type="entry name" value="LRR"/>
    <property type="match status" value="7"/>
</dbReference>
<dbReference type="Pfam" id="PF13855">
    <property type="entry name" value="LRR_8"/>
    <property type="match status" value="3"/>
</dbReference>
<dbReference type="Proteomes" id="UP001652582">
    <property type="component" value="Chromosome 20"/>
</dbReference>
<dbReference type="InterPro" id="IPR032675">
    <property type="entry name" value="LRR_dom_sf"/>
</dbReference>
<dbReference type="SMART" id="SM00369">
    <property type="entry name" value="LRR_TYP"/>
    <property type="match status" value="13"/>
</dbReference>
<organism evidence="3 4">
    <name type="scientific">Bicyclus anynana</name>
    <name type="common">Squinting bush brown butterfly</name>
    <dbReference type="NCBI Taxonomy" id="110368"/>
    <lineage>
        <taxon>Eukaryota</taxon>
        <taxon>Metazoa</taxon>
        <taxon>Ecdysozoa</taxon>
        <taxon>Arthropoda</taxon>
        <taxon>Hexapoda</taxon>
        <taxon>Insecta</taxon>
        <taxon>Pterygota</taxon>
        <taxon>Neoptera</taxon>
        <taxon>Endopterygota</taxon>
        <taxon>Lepidoptera</taxon>
        <taxon>Glossata</taxon>
        <taxon>Ditrysia</taxon>
        <taxon>Papilionoidea</taxon>
        <taxon>Nymphalidae</taxon>
        <taxon>Satyrinae</taxon>
        <taxon>Satyrini</taxon>
        <taxon>Mycalesina</taxon>
        <taxon>Bicyclus</taxon>
    </lineage>
</organism>
<proteinExistence type="predicted"/>
<dbReference type="SMART" id="SM00365">
    <property type="entry name" value="LRR_SD22"/>
    <property type="match status" value="12"/>
</dbReference>
<name>A0A6J1NZR1_BICAN</name>
<dbReference type="Gene3D" id="3.80.10.10">
    <property type="entry name" value="Ribonuclease Inhibitor"/>
    <property type="match status" value="4"/>
</dbReference>
<keyword evidence="1" id="KW-0433">Leucine-rich repeat</keyword>
<gene>
    <name evidence="4" type="primary">LOC112054708</name>
</gene>
<protein>
    <submittedName>
        <fullName evidence="4">Protein artichoke isoform X1</fullName>
    </submittedName>
</protein>
<dbReference type="AlphaFoldDB" id="A0A6J1NZR1"/>
<evidence type="ECO:0000313" key="4">
    <source>
        <dbReference type="RefSeq" id="XP_023950343.1"/>
    </source>
</evidence>
<dbReference type="KEGG" id="bany:112054708"/>
<dbReference type="InterPro" id="IPR001611">
    <property type="entry name" value="Leu-rich_rpt"/>
</dbReference>
<keyword evidence="2" id="KW-0677">Repeat</keyword>